<organism evidence="3 4">
    <name type="scientific">Occultella glacieicola</name>
    <dbReference type="NCBI Taxonomy" id="2518684"/>
    <lineage>
        <taxon>Bacteria</taxon>
        <taxon>Bacillati</taxon>
        <taxon>Actinomycetota</taxon>
        <taxon>Actinomycetes</taxon>
        <taxon>Micrococcales</taxon>
        <taxon>Ruaniaceae</taxon>
        <taxon>Occultella</taxon>
    </lineage>
</organism>
<evidence type="ECO:0000313" key="3">
    <source>
        <dbReference type="EMBL" id="TDE90889.1"/>
    </source>
</evidence>
<dbReference type="Proteomes" id="UP000504882">
    <property type="component" value="Unassembled WGS sequence"/>
</dbReference>
<accession>A0ABY2E0F7</accession>
<dbReference type="RefSeq" id="WP_133108954.1">
    <property type="nucleotide sequence ID" value="NZ_SMNA01000008.1"/>
</dbReference>
<name>A0ABY2E0F7_9MICO</name>
<evidence type="ECO:0000259" key="2">
    <source>
        <dbReference type="Pfam" id="PF20434"/>
    </source>
</evidence>
<keyword evidence="1 3" id="KW-0378">Hydrolase</keyword>
<dbReference type="InterPro" id="IPR049492">
    <property type="entry name" value="BD-FAE-like_dom"/>
</dbReference>
<dbReference type="PANTHER" id="PTHR48081">
    <property type="entry name" value="AB HYDROLASE SUPERFAMILY PROTEIN C4A8.06C"/>
    <property type="match status" value="1"/>
</dbReference>
<protein>
    <submittedName>
        <fullName evidence="3">Alpha/beta hydrolase</fullName>
    </submittedName>
</protein>
<comment type="caution">
    <text evidence="3">The sequence shown here is derived from an EMBL/GenBank/DDBJ whole genome shotgun (WGS) entry which is preliminary data.</text>
</comment>
<dbReference type="InterPro" id="IPR029058">
    <property type="entry name" value="AB_hydrolase_fold"/>
</dbReference>
<evidence type="ECO:0000256" key="1">
    <source>
        <dbReference type="ARBA" id="ARBA00022801"/>
    </source>
</evidence>
<dbReference type="Pfam" id="PF20434">
    <property type="entry name" value="BD-FAE"/>
    <property type="match status" value="1"/>
</dbReference>
<dbReference type="EMBL" id="SMNA01000008">
    <property type="protein sequence ID" value="TDE90889.1"/>
    <property type="molecule type" value="Genomic_DNA"/>
</dbReference>
<gene>
    <name evidence="3" type="ORF">EXU48_17465</name>
</gene>
<dbReference type="SUPFAM" id="SSF53474">
    <property type="entry name" value="alpha/beta-Hydrolases"/>
    <property type="match status" value="1"/>
</dbReference>
<dbReference type="Gene3D" id="3.40.50.1820">
    <property type="entry name" value="alpha/beta hydrolase"/>
    <property type="match status" value="1"/>
</dbReference>
<dbReference type="InterPro" id="IPR050300">
    <property type="entry name" value="GDXG_lipolytic_enzyme"/>
</dbReference>
<feature type="domain" description="BD-FAE-like" evidence="2">
    <location>
        <begin position="30"/>
        <end position="211"/>
    </location>
</feature>
<proteinExistence type="predicted"/>
<evidence type="ECO:0000313" key="4">
    <source>
        <dbReference type="Proteomes" id="UP000504882"/>
    </source>
</evidence>
<dbReference type="GO" id="GO:0016787">
    <property type="term" value="F:hydrolase activity"/>
    <property type="evidence" value="ECO:0007669"/>
    <property type="project" value="UniProtKB-KW"/>
</dbReference>
<dbReference type="PANTHER" id="PTHR48081:SF6">
    <property type="entry name" value="PEPTIDASE S9 PROLYL OLIGOPEPTIDASE CATALYTIC DOMAIN-CONTAINING PROTEIN"/>
    <property type="match status" value="1"/>
</dbReference>
<reference evidence="3 4" key="1">
    <citation type="submission" date="2019-03" db="EMBL/GenBank/DDBJ databases">
        <title>Genomic features of bacteria from cold environments.</title>
        <authorList>
            <person name="Shen L."/>
        </authorList>
    </citation>
    <scope>NUCLEOTIDE SEQUENCE [LARGE SCALE GENOMIC DNA]</scope>
    <source>
        <strain evidence="4">T3246-1</strain>
    </source>
</reference>
<keyword evidence="4" id="KW-1185">Reference proteome</keyword>
<sequence>MSATGRVPRVPLVLHPSAEELADGGASGFVLVLPGGGYAGRSEHEGPGVTAFLAERGIASGHLEYPVAPAIHPDALDQVLLALADLRAGVHGAFSGPVAVVGFSAGGHLAGSVATVTEAERADLAARDGADVHTLGRPDLVTLSYAVISLVNRAHVDSRRNLLGETDTEARAASLSVERRVDSNTPPAFLWHTADDAAVPVENSLLMAAALRDAAVPFELHVYPTGRHGVGLGDEVGAPVTDWRDAWINWLARGGVHPPRA</sequence>